<organism evidence="3 4">
    <name type="scientific">Herbaspirillum rubrisubalbicans Os34</name>
    <dbReference type="NCBI Taxonomy" id="1235827"/>
    <lineage>
        <taxon>Bacteria</taxon>
        <taxon>Pseudomonadati</taxon>
        <taxon>Pseudomonadota</taxon>
        <taxon>Betaproteobacteria</taxon>
        <taxon>Burkholderiales</taxon>
        <taxon>Oxalobacteraceae</taxon>
        <taxon>Herbaspirillum</taxon>
    </lineage>
</organism>
<dbReference type="InterPro" id="IPR023631">
    <property type="entry name" value="Amidase_dom"/>
</dbReference>
<gene>
    <name evidence="3" type="ORF">C798_13855</name>
</gene>
<evidence type="ECO:0000313" key="3">
    <source>
        <dbReference type="EMBL" id="QJQ01282.1"/>
    </source>
</evidence>
<dbReference type="EMBL" id="CP008956">
    <property type="protein sequence ID" value="QJQ01282.1"/>
    <property type="molecule type" value="Genomic_DNA"/>
</dbReference>
<dbReference type="Gene3D" id="3.90.1300.10">
    <property type="entry name" value="Amidase signature (AS) domain"/>
    <property type="match status" value="1"/>
</dbReference>
<dbReference type="InterPro" id="IPR000120">
    <property type="entry name" value="Amidase"/>
</dbReference>
<dbReference type="PANTHER" id="PTHR11895:SF7">
    <property type="entry name" value="GLUTAMYL-TRNA(GLN) AMIDOTRANSFERASE SUBUNIT A, MITOCHONDRIAL"/>
    <property type="match status" value="1"/>
</dbReference>
<accession>A0A6M3ZUU8</accession>
<protein>
    <submittedName>
        <fullName evidence="3">Amidase</fullName>
    </submittedName>
</protein>
<proteinExistence type="inferred from homology"/>
<evidence type="ECO:0000313" key="4">
    <source>
        <dbReference type="Proteomes" id="UP000501648"/>
    </source>
</evidence>
<dbReference type="Pfam" id="PF01425">
    <property type="entry name" value="Amidase"/>
    <property type="match status" value="1"/>
</dbReference>
<dbReference type="PANTHER" id="PTHR11895">
    <property type="entry name" value="TRANSAMIDASE"/>
    <property type="match status" value="1"/>
</dbReference>
<dbReference type="Proteomes" id="UP000501648">
    <property type="component" value="Chromosome"/>
</dbReference>
<dbReference type="InterPro" id="IPR020556">
    <property type="entry name" value="Amidase_CS"/>
</dbReference>
<reference evidence="3 4" key="1">
    <citation type="journal article" date="2012" name="J. Bacteriol.">
        <title>Genome sequence of the pathogenic Herbaspirillum seropedicae strain Os34, isolated from rice roots.</title>
        <authorList>
            <person name="Ye W."/>
            <person name="Ye S."/>
            <person name="Liu J."/>
            <person name="Chang S."/>
            <person name="Chen M."/>
            <person name="Zhu B."/>
            <person name="Guo L."/>
            <person name="An Q."/>
        </authorList>
    </citation>
    <scope>NUCLEOTIDE SEQUENCE [LARGE SCALE GENOMIC DNA]</scope>
    <source>
        <strain evidence="3 4">Os34</strain>
    </source>
</reference>
<dbReference type="GO" id="GO:0003824">
    <property type="term" value="F:catalytic activity"/>
    <property type="evidence" value="ECO:0007669"/>
    <property type="project" value="InterPro"/>
</dbReference>
<dbReference type="InterPro" id="IPR036928">
    <property type="entry name" value="AS_sf"/>
</dbReference>
<dbReference type="RefSeq" id="WP_017453511.1">
    <property type="nucleotide sequence ID" value="NZ_CP008956.1"/>
</dbReference>
<evidence type="ECO:0000256" key="1">
    <source>
        <dbReference type="ARBA" id="ARBA00009199"/>
    </source>
</evidence>
<dbReference type="SUPFAM" id="SSF75304">
    <property type="entry name" value="Amidase signature (AS) enzymes"/>
    <property type="match status" value="1"/>
</dbReference>
<name>A0A6M3ZUU8_9BURK</name>
<dbReference type="AlphaFoldDB" id="A0A6M3ZUU8"/>
<comment type="similarity">
    <text evidence="1">Belongs to the amidase family.</text>
</comment>
<evidence type="ECO:0000259" key="2">
    <source>
        <dbReference type="Pfam" id="PF01425"/>
    </source>
</evidence>
<dbReference type="PROSITE" id="PS00571">
    <property type="entry name" value="AMIDASES"/>
    <property type="match status" value="1"/>
</dbReference>
<sequence length="465" mass="50429">MSLPADSDLCFLSVKEAKHLFRTRQLSPVELLQAQLARAERLEPDINAFSSRRTELALQQARAAEQVYLRDPEAARPLEGIPTAIKNEHSLIGMHTTQGSWLCGEEPDRTNAPLVQRLLDAGAVIHAQTNVPEFYLAGFTRSLRHGITRNPWNHDITCGGSSGGSAAALAAGMTTLATASDIGGSIRVPSAYCGVVGLKPSYGRVPEEVFSYAINTCNHNGAMARTVADCARMFNVINGPHPADPATVKPKLELPTSFTPIDGLKIAVSYDLGYFNIHPDVLRNTQAVVAALRSLGAQVDEIEMDWNQDVCDAFTHYLGFLLGHGLAEAIEGRREQVTDYVNKFADAAVRITSKQFLGTTQVIGDMHARMQALFQRYDAVICPTMASTDTPAAGVQDSHDNLLTNALTYPFNLLSRYPILAMPSGLASNGVPTGIQIIGPTFEETMVVRIGAALEKIQDWKYPAL</sequence>
<feature type="domain" description="Amidase" evidence="2">
    <location>
        <begin position="30"/>
        <end position="447"/>
    </location>
</feature>